<dbReference type="EMBL" id="JAVYJV010000012">
    <property type="protein sequence ID" value="KAK4357745.1"/>
    <property type="molecule type" value="Genomic_DNA"/>
</dbReference>
<comment type="caution">
    <text evidence="2">The sequence shown here is derived from an EMBL/GenBank/DDBJ whole genome shotgun (WGS) entry which is preliminary data.</text>
</comment>
<evidence type="ECO:0000313" key="2">
    <source>
        <dbReference type="EMBL" id="KAK4357745.1"/>
    </source>
</evidence>
<protein>
    <submittedName>
        <fullName evidence="2">Uncharacterized protein</fullName>
    </submittedName>
</protein>
<name>A0AAE1VEP1_9SOLA</name>
<dbReference type="Proteomes" id="UP001291623">
    <property type="component" value="Unassembled WGS sequence"/>
</dbReference>
<feature type="region of interest" description="Disordered" evidence="1">
    <location>
        <begin position="150"/>
        <end position="213"/>
    </location>
</feature>
<organism evidence="2 3">
    <name type="scientific">Anisodus tanguticus</name>
    <dbReference type="NCBI Taxonomy" id="243964"/>
    <lineage>
        <taxon>Eukaryota</taxon>
        <taxon>Viridiplantae</taxon>
        <taxon>Streptophyta</taxon>
        <taxon>Embryophyta</taxon>
        <taxon>Tracheophyta</taxon>
        <taxon>Spermatophyta</taxon>
        <taxon>Magnoliopsida</taxon>
        <taxon>eudicotyledons</taxon>
        <taxon>Gunneridae</taxon>
        <taxon>Pentapetalae</taxon>
        <taxon>asterids</taxon>
        <taxon>lamiids</taxon>
        <taxon>Solanales</taxon>
        <taxon>Solanaceae</taxon>
        <taxon>Solanoideae</taxon>
        <taxon>Hyoscyameae</taxon>
        <taxon>Anisodus</taxon>
    </lineage>
</organism>
<accession>A0AAE1VEP1</accession>
<gene>
    <name evidence="2" type="ORF">RND71_023355</name>
</gene>
<feature type="region of interest" description="Disordered" evidence="1">
    <location>
        <begin position="1"/>
        <end position="43"/>
    </location>
</feature>
<proteinExistence type="predicted"/>
<evidence type="ECO:0000313" key="3">
    <source>
        <dbReference type="Proteomes" id="UP001291623"/>
    </source>
</evidence>
<dbReference type="AlphaFoldDB" id="A0AAE1VEP1"/>
<feature type="compositionally biased region" description="Polar residues" evidence="1">
    <location>
        <begin position="194"/>
        <end position="209"/>
    </location>
</feature>
<keyword evidence="3" id="KW-1185">Reference proteome</keyword>
<evidence type="ECO:0000256" key="1">
    <source>
        <dbReference type="SAM" id="MobiDB-lite"/>
    </source>
</evidence>
<reference evidence="2" key="1">
    <citation type="submission" date="2023-12" db="EMBL/GenBank/DDBJ databases">
        <title>Genome assembly of Anisodus tanguticus.</title>
        <authorList>
            <person name="Wang Y.-J."/>
        </authorList>
    </citation>
    <scope>NUCLEOTIDE SEQUENCE</scope>
    <source>
        <strain evidence="2">KB-2021</strain>
        <tissue evidence="2">Leaf</tissue>
    </source>
</reference>
<sequence length="238" mass="25945">MPHTDLLPAHSESSSAIFEGRRQRSTDEPCMPQVPPTARRHAPLGAGLDQRQSKGSLGHAFTMCCPSQTPHLTMSSARIGPRSEPWVKKKGQELIYERRPSYCNECKQIRHYTDGCEKHKAEVKRRMQGKGVIHTPNGTAKGVHTYLSKEGQEHGRDIGTTTTEDERNAKTGGQPSRIQTGAGKGQTVVRKQNGRNTGKAQAADTTSGGENIPKRVCNPMASLPGYKPGLAKVGLWVT</sequence>